<comment type="similarity">
    <text evidence="2">Belongs to the MscS (TC 1.A.23) family.</text>
</comment>
<feature type="domain" description="Mechanosensitive ion channel MscS" evidence="12">
    <location>
        <begin position="916"/>
        <end position="981"/>
    </location>
</feature>
<evidence type="ECO:0000256" key="9">
    <source>
        <dbReference type="SAM" id="MobiDB-lite"/>
    </source>
</evidence>
<dbReference type="SUPFAM" id="SSF82689">
    <property type="entry name" value="Mechanosensitive channel protein MscS (YggB), C-terminal domain"/>
    <property type="match status" value="1"/>
</dbReference>
<evidence type="ECO:0000256" key="8">
    <source>
        <dbReference type="SAM" id="Coils"/>
    </source>
</evidence>
<feature type="coiled-coil region" evidence="8">
    <location>
        <begin position="74"/>
        <end position="135"/>
    </location>
</feature>
<evidence type="ECO:0000256" key="10">
    <source>
        <dbReference type="SAM" id="Phobius"/>
    </source>
</evidence>
<proteinExistence type="inferred from homology"/>
<feature type="transmembrane region" description="Helical" evidence="10">
    <location>
        <begin position="643"/>
        <end position="664"/>
    </location>
</feature>
<dbReference type="NCBIfam" id="NF008438">
    <property type="entry name" value="PRK11281.1"/>
    <property type="match status" value="1"/>
</dbReference>
<feature type="transmembrane region" description="Helical" evidence="10">
    <location>
        <begin position="572"/>
        <end position="590"/>
    </location>
</feature>
<dbReference type="Pfam" id="PF00924">
    <property type="entry name" value="MS_channel_2nd"/>
    <property type="match status" value="1"/>
</dbReference>
<feature type="signal peptide" evidence="11">
    <location>
        <begin position="1"/>
        <end position="24"/>
    </location>
</feature>
<evidence type="ECO:0000259" key="13">
    <source>
        <dbReference type="Pfam" id="PF12794"/>
    </source>
</evidence>
<dbReference type="InterPro" id="IPR049278">
    <property type="entry name" value="MS_channel_C"/>
</dbReference>
<dbReference type="PANTHER" id="PTHR30347:SF1">
    <property type="entry name" value="MECHANOSENSITIVE CHANNEL MSCK"/>
    <property type="match status" value="1"/>
</dbReference>
<dbReference type="Proteomes" id="UP000242915">
    <property type="component" value="Unassembled WGS sequence"/>
</dbReference>
<feature type="transmembrane region" description="Helical" evidence="10">
    <location>
        <begin position="483"/>
        <end position="506"/>
    </location>
</feature>
<dbReference type="Gene3D" id="1.10.287.1260">
    <property type="match status" value="1"/>
</dbReference>
<dbReference type="EMBL" id="FZOG01000002">
    <property type="protein sequence ID" value="SNS33700.1"/>
    <property type="molecule type" value="Genomic_DNA"/>
</dbReference>
<protein>
    <submittedName>
        <fullName evidence="17">Potassium efflux system protein</fullName>
    </submittedName>
</protein>
<dbReference type="InterPro" id="IPR024393">
    <property type="entry name" value="MscS_porin"/>
</dbReference>
<dbReference type="PANTHER" id="PTHR30347">
    <property type="entry name" value="POTASSIUM CHANNEL RELATED"/>
    <property type="match status" value="1"/>
</dbReference>
<feature type="coiled-coil region" evidence="8">
    <location>
        <begin position="284"/>
        <end position="311"/>
    </location>
</feature>
<comment type="subcellular location">
    <subcellularLocation>
        <location evidence="1">Cell membrane</location>
        <topology evidence="1">Multi-pass membrane protein</topology>
    </subcellularLocation>
</comment>
<dbReference type="InterPro" id="IPR006686">
    <property type="entry name" value="MscS_channel_CS"/>
</dbReference>
<keyword evidence="8" id="KW-0175">Coiled coil</keyword>
<dbReference type="InterPro" id="IPR049142">
    <property type="entry name" value="MS_channel_1st"/>
</dbReference>
<sequence length="1132" mass="125803">MPPFRHFIAITLFSLLLGNSLAFAAAPPSYDDVQSQLSSLADSKLPEAEQTQLKQTLEKTLSLLRLKAQSEKSLEDLNKQLDAAPRLIGEAQRELARLKASQPTPVAERYGNRKVSELEQMLSDRNNQLSDWQKQIIDANSLIITAQTRPERAQAEISSNQTRTREISEALKAGKLAGSPLTSETRDQLNAELAQLNAQTLLRRQELSGNSLLQDLGTSQRALLDERIKRLEQELINLQQLINQKRREQSEMTVAEQAQSAEKLGNSGLLSRESALNVKYSDYLLKATNRLNQITQKNLQTKQQLDALNQSDQALDQQISVLQGSILLSKILYQQKQALPQLDIDKDLSNDIADIRLYQFELNQQRELVSNPETYIDNLLQAQPEDEVSPQLRKALQNILESRRELLDRVSTELGALLNESITLQLTQKQLQSTAKALSETLDEQMFWIPSNKPLNLEWFKSVPAKLQRQMANMPWLSSTRDFGAGLIGAPLLFLPLLLLITLLLWQRNAITRKLSAIHLDIGHYKNDNQLHTPMAILLNILLALPGGLFLTLCGFALQIDARGQNASLSSAFFSMAQAWMVLYTCYRILSPSGVAELHFRWSRPHVAYLRRYVRYLGLIVLTLVAVVTIAGHQPAELADDVLGIATSVTCYALMAWLLSRVLLTGPTRENSSLFRTVMAVAICLLPLALIVMVAMGYFYTAIKLTDRLLFTLGLMMIGLIVEATFVRGLSVAARRLAYQRAIAKRQAAQAAEGSDTGEAVIEEPTLDIDQVNQQSLRLVRLALLGVFISLLWLIWADLISVFSYLDNVTLYEYVSGTGAMASMVPISLSDVLGALVIVGITIALGRNLPGLLEVLVLSRMKLAQGSSYATTTLLSYAIVAIGTVTTLSTLGVSWDKLQWLVAALSVGLGFGLQEIFANFISGLIILFERPVRIGDVVTIGNLSGTVSKIRIRATTITDFDRKEIIVPNKTFVTDQLVNWSLNDTITRITIMIGLAYESDLELARKLMMQAAMENPRVLRDPEPLLFFLTIGASTFNYELRVHVRDLGDRNAATDELLTRIAMSFRENNIEMAFNQLDVMVKNLNGAELNLKTTSPIVVQNSPQAEPEVESESEDKTQVTLAKPTPPAVDPN</sequence>
<feature type="domain" description="Mechanosensitive ion channel MscS porin" evidence="14">
    <location>
        <begin position="36"/>
        <end position="267"/>
    </location>
</feature>
<keyword evidence="3" id="KW-1003">Cell membrane</keyword>
<dbReference type="Pfam" id="PF21088">
    <property type="entry name" value="MS_channel_1st"/>
    <property type="match status" value="1"/>
</dbReference>
<dbReference type="PROSITE" id="PS01246">
    <property type="entry name" value="UPF0003"/>
    <property type="match status" value="1"/>
</dbReference>
<feature type="domain" description="Mechanosensitive ion channel MscS C-terminal" evidence="15">
    <location>
        <begin position="989"/>
        <end position="1072"/>
    </location>
</feature>
<organism evidence="17 18">
    <name type="scientific">Pseudomonas segetis</name>
    <dbReference type="NCBI Taxonomy" id="298908"/>
    <lineage>
        <taxon>Bacteria</taxon>
        <taxon>Pseudomonadati</taxon>
        <taxon>Pseudomonadota</taxon>
        <taxon>Gammaproteobacteria</taxon>
        <taxon>Pseudomonadales</taxon>
        <taxon>Pseudomonadaceae</taxon>
        <taxon>Pseudomonas</taxon>
    </lineage>
</organism>
<dbReference type="GO" id="GO:0009992">
    <property type="term" value="P:intracellular water homeostasis"/>
    <property type="evidence" value="ECO:0007669"/>
    <property type="project" value="TreeGrafter"/>
</dbReference>
<feature type="transmembrane region" description="Helical" evidence="10">
    <location>
        <begin position="613"/>
        <end position="631"/>
    </location>
</feature>
<dbReference type="SUPFAM" id="SSF82861">
    <property type="entry name" value="Mechanosensitive channel protein MscS (YggB), transmembrane region"/>
    <property type="match status" value="1"/>
</dbReference>
<dbReference type="InterPro" id="IPR011066">
    <property type="entry name" value="MscS_channel_C_sf"/>
</dbReference>
<evidence type="ECO:0000259" key="16">
    <source>
        <dbReference type="Pfam" id="PF21088"/>
    </source>
</evidence>
<dbReference type="Pfam" id="PF12794">
    <property type="entry name" value="MscS_TM"/>
    <property type="match status" value="1"/>
</dbReference>
<dbReference type="FunFam" id="1.10.287.1260:FF:000002">
    <property type="entry name" value="Potassium efflux system KefA"/>
    <property type="match status" value="1"/>
</dbReference>
<evidence type="ECO:0000259" key="12">
    <source>
        <dbReference type="Pfam" id="PF00924"/>
    </source>
</evidence>
<feature type="region of interest" description="Disordered" evidence="9">
    <location>
        <begin position="1098"/>
        <end position="1132"/>
    </location>
</feature>
<dbReference type="InterPro" id="IPR010920">
    <property type="entry name" value="LSM_dom_sf"/>
</dbReference>
<evidence type="ECO:0000256" key="2">
    <source>
        <dbReference type="ARBA" id="ARBA00008017"/>
    </source>
</evidence>
<feature type="transmembrane region" description="Helical" evidence="10">
    <location>
        <begin position="826"/>
        <end position="846"/>
    </location>
</feature>
<feature type="transmembrane region" description="Helical" evidence="10">
    <location>
        <begin position="782"/>
        <end position="806"/>
    </location>
</feature>
<keyword evidence="4 10" id="KW-0812">Transmembrane</keyword>
<dbReference type="Pfam" id="PF12795">
    <property type="entry name" value="MscS_porin"/>
    <property type="match status" value="1"/>
</dbReference>
<evidence type="ECO:0000313" key="17">
    <source>
        <dbReference type="EMBL" id="SNS33700.1"/>
    </source>
</evidence>
<evidence type="ECO:0000256" key="3">
    <source>
        <dbReference type="ARBA" id="ARBA00022475"/>
    </source>
</evidence>
<evidence type="ECO:0000259" key="14">
    <source>
        <dbReference type="Pfam" id="PF12795"/>
    </source>
</evidence>
<dbReference type="Pfam" id="PF21082">
    <property type="entry name" value="MS_channel_3rd"/>
    <property type="match status" value="1"/>
</dbReference>
<keyword evidence="7 10" id="KW-0472">Membrane</keyword>
<dbReference type="GO" id="GO:0008381">
    <property type="term" value="F:mechanosensitive monoatomic ion channel activity"/>
    <property type="evidence" value="ECO:0007669"/>
    <property type="project" value="UniProtKB-ARBA"/>
</dbReference>
<keyword evidence="5 11" id="KW-0732">Signal</keyword>
<feature type="domain" description="Mechanosensitive ion channel transmembrane helices 2/3" evidence="16">
    <location>
        <begin position="873"/>
        <end position="914"/>
    </location>
</feature>
<evidence type="ECO:0000256" key="11">
    <source>
        <dbReference type="SAM" id="SignalP"/>
    </source>
</evidence>
<dbReference type="InterPro" id="IPR023408">
    <property type="entry name" value="MscS_beta-dom_sf"/>
</dbReference>
<dbReference type="RefSeq" id="WP_089359845.1">
    <property type="nucleotide sequence ID" value="NZ_FZOG01000002.1"/>
</dbReference>
<feature type="transmembrane region" description="Helical" evidence="10">
    <location>
        <begin position="709"/>
        <end position="731"/>
    </location>
</feature>
<accession>A0A239DMI3</accession>
<evidence type="ECO:0000256" key="5">
    <source>
        <dbReference type="ARBA" id="ARBA00022729"/>
    </source>
</evidence>
<dbReference type="SUPFAM" id="SSF50182">
    <property type="entry name" value="Sm-like ribonucleoproteins"/>
    <property type="match status" value="1"/>
</dbReference>
<evidence type="ECO:0000256" key="7">
    <source>
        <dbReference type="ARBA" id="ARBA00023136"/>
    </source>
</evidence>
<feature type="transmembrane region" description="Helical" evidence="10">
    <location>
        <begin position="536"/>
        <end position="560"/>
    </location>
</feature>
<feature type="transmembrane region" description="Helical" evidence="10">
    <location>
        <begin position="867"/>
        <end position="888"/>
    </location>
</feature>
<gene>
    <name evidence="17" type="ORF">SAMN05216255_2346</name>
</gene>
<feature type="transmembrane region" description="Helical" evidence="10">
    <location>
        <begin position="900"/>
        <end position="928"/>
    </location>
</feature>
<dbReference type="InterPro" id="IPR025692">
    <property type="entry name" value="MscS_IM_dom1"/>
</dbReference>
<evidence type="ECO:0000256" key="4">
    <source>
        <dbReference type="ARBA" id="ARBA00022692"/>
    </source>
</evidence>
<keyword evidence="18" id="KW-1185">Reference proteome</keyword>
<evidence type="ECO:0000256" key="1">
    <source>
        <dbReference type="ARBA" id="ARBA00004651"/>
    </source>
</evidence>
<evidence type="ECO:0000313" key="18">
    <source>
        <dbReference type="Proteomes" id="UP000242915"/>
    </source>
</evidence>
<feature type="transmembrane region" description="Helical" evidence="10">
    <location>
        <begin position="676"/>
        <end position="703"/>
    </location>
</feature>
<evidence type="ECO:0000256" key="6">
    <source>
        <dbReference type="ARBA" id="ARBA00022989"/>
    </source>
</evidence>
<feature type="domain" description="Mechanosensitive ion channel inner membrane" evidence="13">
    <location>
        <begin position="491"/>
        <end position="812"/>
    </location>
</feature>
<dbReference type="InterPro" id="IPR006685">
    <property type="entry name" value="MscS_channel_2nd"/>
</dbReference>
<feature type="coiled-coil region" evidence="8">
    <location>
        <begin position="221"/>
        <end position="258"/>
    </location>
</feature>
<keyword evidence="6 10" id="KW-1133">Transmembrane helix</keyword>
<name>A0A239DMI3_9PSED</name>
<feature type="chain" id="PRO_5012398956" evidence="11">
    <location>
        <begin position="25"/>
        <end position="1132"/>
    </location>
</feature>
<evidence type="ECO:0000259" key="15">
    <source>
        <dbReference type="Pfam" id="PF21082"/>
    </source>
</evidence>
<reference evidence="18" key="1">
    <citation type="submission" date="2017-06" db="EMBL/GenBank/DDBJ databases">
        <authorList>
            <person name="Varghese N."/>
            <person name="Submissions S."/>
        </authorList>
    </citation>
    <scope>NUCLEOTIDE SEQUENCE [LARGE SCALE GENOMIC DNA]</scope>
    <source>
        <strain evidence="18">CIP 108523</strain>
    </source>
</reference>
<dbReference type="AlphaFoldDB" id="A0A239DMI3"/>
<dbReference type="GO" id="GO:0005886">
    <property type="term" value="C:plasma membrane"/>
    <property type="evidence" value="ECO:0007669"/>
    <property type="project" value="UniProtKB-SubCell"/>
</dbReference>
<dbReference type="FunFam" id="2.30.30.60:FF:000001">
    <property type="entry name" value="MscS Mechanosensitive ion channel"/>
    <property type="match status" value="1"/>
</dbReference>
<dbReference type="InterPro" id="IPR052702">
    <property type="entry name" value="MscS-like_channel"/>
</dbReference>
<dbReference type="Gene3D" id="3.30.70.100">
    <property type="match status" value="1"/>
</dbReference>
<dbReference type="Gene3D" id="2.30.30.60">
    <property type="match status" value="1"/>
</dbReference>
<dbReference type="InterPro" id="IPR011014">
    <property type="entry name" value="MscS_channel_TM-2"/>
</dbReference>